<evidence type="ECO:0000313" key="2">
    <source>
        <dbReference type="EMBL" id="KAJ1118971.1"/>
    </source>
</evidence>
<comment type="caution">
    <text evidence="2">The sequence shown here is derived from an EMBL/GenBank/DDBJ whole genome shotgun (WGS) entry which is preliminary data.</text>
</comment>
<evidence type="ECO:0000256" key="1">
    <source>
        <dbReference type="SAM" id="MobiDB-lite"/>
    </source>
</evidence>
<organism evidence="2 3">
    <name type="scientific">Pleurodeles waltl</name>
    <name type="common">Iberian ribbed newt</name>
    <dbReference type="NCBI Taxonomy" id="8319"/>
    <lineage>
        <taxon>Eukaryota</taxon>
        <taxon>Metazoa</taxon>
        <taxon>Chordata</taxon>
        <taxon>Craniata</taxon>
        <taxon>Vertebrata</taxon>
        <taxon>Euteleostomi</taxon>
        <taxon>Amphibia</taxon>
        <taxon>Batrachia</taxon>
        <taxon>Caudata</taxon>
        <taxon>Salamandroidea</taxon>
        <taxon>Salamandridae</taxon>
        <taxon>Pleurodelinae</taxon>
        <taxon>Pleurodeles</taxon>
    </lineage>
</organism>
<evidence type="ECO:0000313" key="3">
    <source>
        <dbReference type="Proteomes" id="UP001066276"/>
    </source>
</evidence>
<sequence>MADVRFQNALALLEHARRMDMVRPEALGLLHPAHRASAGVAAAVMACSPPRAVRMMAQVRRGRRRKGGPGKKGAARGGRRCGKGGVGVGRPKRKSSDAGAPAQRSNVKGGAQGHEPAMRF</sequence>
<dbReference type="Proteomes" id="UP001066276">
    <property type="component" value="Chromosome 8"/>
</dbReference>
<protein>
    <submittedName>
        <fullName evidence="2">Uncharacterized protein</fullName>
    </submittedName>
</protein>
<gene>
    <name evidence="2" type="ORF">NDU88_007158</name>
</gene>
<reference evidence="2" key="1">
    <citation type="journal article" date="2022" name="bioRxiv">
        <title>Sequencing and chromosome-scale assembly of the giantPleurodeles waltlgenome.</title>
        <authorList>
            <person name="Brown T."/>
            <person name="Elewa A."/>
            <person name="Iarovenko S."/>
            <person name="Subramanian E."/>
            <person name="Araus A.J."/>
            <person name="Petzold A."/>
            <person name="Susuki M."/>
            <person name="Suzuki K.-i.T."/>
            <person name="Hayashi T."/>
            <person name="Toyoda A."/>
            <person name="Oliveira C."/>
            <person name="Osipova E."/>
            <person name="Leigh N.D."/>
            <person name="Simon A."/>
            <person name="Yun M.H."/>
        </authorList>
    </citation>
    <scope>NUCLEOTIDE SEQUENCE</scope>
    <source>
        <strain evidence="2">20211129_DDA</strain>
        <tissue evidence="2">Liver</tissue>
    </source>
</reference>
<feature type="region of interest" description="Disordered" evidence="1">
    <location>
        <begin position="58"/>
        <end position="120"/>
    </location>
</feature>
<dbReference type="AlphaFoldDB" id="A0AAV7NSB5"/>
<proteinExistence type="predicted"/>
<name>A0AAV7NSB5_PLEWA</name>
<accession>A0AAV7NSB5</accession>
<keyword evidence="3" id="KW-1185">Reference proteome</keyword>
<feature type="compositionally biased region" description="Basic residues" evidence="1">
    <location>
        <begin position="60"/>
        <end position="82"/>
    </location>
</feature>
<dbReference type="EMBL" id="JANPWB010000012">
    <property type="protein sequence ID" value="KAJ1118971.1"/>
    <property type="molecule type" value="Genomic_DNA"/>
</dbReference>